<dbReference type="NCBIfam" id="TIGR04057">
    <property type="entry name" value="SusC_RagA_signa"/>
    <property type="match status" value="1"/>
</dbReference>
<keyword evidence="2 7" id="KW-0813">Transport</keyword>
<dbReference type="EMBL" id="JBHULY010000005">
    <property type="protein sequence ID" value="MFD2724924.1"/>
    <property type="molecule type" value="Genomic_DNA"/>
</dbReference>
<sequence length="1081" mass="119391">MRLFVLLCCTLTFGLSPKTGFSQNIKINISQDQELSVIDVFELIKKETDYRFVYRTKSFKNAPSVKLKKGIITAHDLLSRCLSPSNYLYELTADKTIILKEKPPVNQNRTISGKVTDENGVPLPGVTVLVHRDKNNNFRGTTTDFDGGYEIAVQEGDIVKFSHVGFLMQRIVIEDQTTIDITMKVDAAKLNEVVVVAYGNESREKLTGAVNKVDTQVLQTTQNVSFADALIGVVPGLLVQESFNNPDTPPSILLRGVGSISANTEPLIVIDGVQMPASENSRGFSFAALNVNDIADISILKDAAATSIYGSRASNGVILVTTKRGTKNSKLQVAVNSRLGFNNPDTSFTDDLMNASQKLDYEESLGVYDREGQALLDERRNLGNDINWADLLIGNEVSQNHDIAISGGGKNSSYYSSISYSNVDNIFGSEYERYTVTMRADFELNKKLKLALSGNFGNVNNQDRRTVGDPFSNAFLLNPWEQIFDDSGNPTRTIAVLDGTGARGEQISPLFLRDNTSTRSIRKNIGGSANLIYKPLEWLTLNGILGANYNTFRDKTYENVIIQGGVLTLTNSDDNNYTATLMATVDKTFNQHNFNLLLGNEFNESESFSTTGIGEDFQSDAVQLLRAAGSPPTLFGSESHAGAISYFSRLNYSFNNTYNLSLSYRRDGSSRFGDNNKYANFWAIGASWNLHNTLFKESNTINNLKLRFSTGTSGNDFIGDFASQSLYQYRFNYDGAGVPTLSRGPNPSLTWEKNENTNFGLDFGLFNNRISGSFDYYIRNTRDLLTFVPTPLTSGFDELDDNLGDFENKGFEIALNTINVQNNSFTWTTNITFSTNEGTVISLTKDRDLIPRGSIVYKEGSPINAFNIVDWAGVNPDTGFNQYRDPDGNLIDFDPSRSGNRTEIEGLREVTDKTSIPTYHGGVTNAFTFKNFDASFLVSFSGGNYTINSGLHSLYNNVGLNQHIDVLNAWQNAGDQTNIAVREVESRRPRRSIASDFQASTQFLQDASYIKLKNIVIGYTLNETVSKKIGIERLRIFAQAQNIITITDVDYADPEFVNAIGGVGLSAPINTGFSLGINANF</sequence>
<evidence type="ECO:0000256" key="1">
    <source>
        <dbReference type="ARBA" id="ARBA00004571"/>
    </source>
</evidence>
<keyword evidence="3 7" id="KW-1134">Transmembrane beta strand</keyword>
<proteinExistence type="inferred from homology"/>
<evidence type="ECO:0000313" key="10">
    <source>
        <dbReference type="Proteomes" id="UP001597476"/>
    </source>
</evidence>
<keyword evidence="4 7" id="KW-0812">Transmembrane</keyword>
<evidence type="ECO:0000313" key="9">
    <source>
        <dbReference type="EMBL" id="MFD2724924.1"/>
    </source>
</evidence>
<keyword evidence="5 7" id="KW-0472">Membrane</keyword>
<dbReference type="RefSeq" id="WP_380288435.1">
    <property type="nucleotide sequence ID" value="NZ_JBHULY010000005.1"/>
</dbReference>
<evidence type="ECO:0000256" key="7">
    <source>
        <dbReference type="PROSITE-ProRule" id="PRU01360"/>
    </source>
</evidence>
<dbReference type="InterPro" id="IPR008969">
    <property type="entry name" value="CarboxyPept-like_regulatory"/>
</dbReference>
<dbReference type="NCBIfam" id="TIGR04056">
    <property type="entry name" value="OMP_RagA_SusC"/>
    <property type="match status" value="1"/>
</dbReference>
<dbReference type="PROSITE" id="PS52016">
    <property type="entry name" value="TONB_DEPENDENT_REC_3"/>
    <property type="match status" value="1"/>
</dbReference>
<accession>A0ABW5T6Q5</accession>
<organism evidence="9 10">
    <name type="scientific">Hyunsoonleella rubra</name>
    <dbReference type="NCBI Taxonomy" id="1737062"/>
    <lineage>
        <taxon>Bacteria</taxon>
        <taxon>Pseudomonadati</taxon>
        <taxon>Bacteroidota</taxon>
        <taxon>Flavobacteriia</taxon>
        <taxon>Flavobacteriales</taxon>
        <taxon>Flavobacteriaceae</taxon>
    </lineage>
</organism>
<evidence type="ECO:0000256" key="2">
    <source>
        <dbReference type="ARBA" id="ARBA00022448"/>
    </source>
</evidence>
<comment type="caution">
    <text evidence="9">The sequence shown here is derived from an EMBL/GenBank/DDBJ whole genome shotgun (WGS) entry which is preliminary data.</text>
</comment>
<dbReference type="InterPro" id="IPR036942">
    <property type="entry name" value="Beta-barrel_TonB_sf"/>
</dbReference>
<dbReference type="InterPro" id="IPR037066">
    <property type="entry name" value="Plug_dom_sf"/>
</dbReference>
<name>A0ABW5T6Q5_9FLAO</name>
<keyword evidence="6 7" id="KW-0998">Cell outer membrane</keyword>
<reference evidence="10" key="1">
    <citation type="journal article" date="2019" name="Int. J. Syst. Evol. Microbiol.">
        <title>The Global Catalogue of Microorganisms (GCM) 10K type strain sequencing project: providing services to taxonomists for standard genome sequencing and annotation.</title>
        <authorList>
            <consortium name="The Broad Institute Genomics Platform"/>
            <consortium name="The Broad Institute Genome Sequencing Center for Infectious Disease"/>
            <person name="Wu L."/>
            <person name="Ma J."/>
        </authorList>
    </citation>
    <scope>NUCLEOTIDE SEQUENCE [LARGE SCALE GENOMIC DNA]</scope>
    <source>
        <strain evidence="10">KCTC 42398</strain>
    </source>
</reference>
<evidence type="ECO:0000256" key="5">
    <source>
        <dbReference type="ARBA" id="ARBA00023136"/>
    </source>
</evidence>
<dbReference type="Pfam" id="PF13715">
    <property type="entry name" value="CarbopepD_reg_2"/>
    <property type="match status" value="1"/>
</dbReference>
<comment type="similarity">
    <text evidence="7">Belongs to the TonB-dependent receptor family.</text>
</comment>
<dbReference type="Gene3D" id="2.170.130.10">
    <property type="entry name" value="TonB-dependent receptor, plug domain"/>
    <property type="match status" value="1"/>
</dbReference>
<feature type="domain" description="TonB-dependent receptor plug" evidence="8">
    <location>
        <begin position="204"/>
        <end position="317"/>
    </location>
</feature>
<dbReference type="SUPFAM" id="SSF56935">
    <property type="entry name" value="Porins"/>
    <property type="match status" value="1"/>
</dbReference>
<dbReference type="SUPFAM" id="SSF49464">
    <property type="entry name" value="Carboxypeptidase regulatory domain-like"/>
    <property type="match status" value="1"/>
</dbReference>
<dbReference type="InterPro" id="IPR012910">
    <property type="entry name" value="Plug_dom"/>
</dbReference>
<dbReference type="Gene3D" id="2.60.40.1120">
    <property type="entry name" value="Carboxypeptidase-like, regulatory domain"/>
    <property type="match status" value="1"/>
</dbReference>
<evidence type="ECO:0000259" key="8">
    <source>
        <dbReference type="Pfam" id="PF07715"/>
    </source>
</evidence>
<comment type="subcellular location">
    <subcellularLocation>
        <location evidence="1 7">Cell outer membrane</location>
        <topology evidence="1 7">Multi-pass membrane protein</topology>
    </subcellularLocation>
</comment>
<gene>
    <name evidence="9" type="ORF">ACFSR8_01755</name>
</gene>
<keyword evidence="10" id="KW-1185">Reference proteome</keyword>
<dbReference type="InterPro" id="IPR023996">
    <property type="entry name" value="TonB-dep_OMP_SusC/RagA"/>
</dbReference>
<dbReference type="Proteomes" id="UP001597476">
    <property type="component" value="Unassembled WGS sequence"/>
</dbReference>
<evidence type="ECO:0000256" key="4">
    <source>
        <dbReference type="ARBA" id="ARBA00022692"/>
    </source>
</evidence>
<protein>
    <submittedName>
        <fullName evidence="9">SusC/RagA family TonB-linked outer membrane protein</fullName>
    </submittedName>
</protein>
<dbReference type="Gene3D" id="2.40.170.20">
    <property type="entry name" value="TonB-dependent receptor, beta-barrel domain"/>
    <property type="match status" value="1"/>
</dbReference>
<evidence type="ECO:0000256" key="6">
    <source>
        <dbReference type="ARBA" id="ARBA00023237"/>
    </source>
</evidence>
<dbReference type="InterPro" id="IPR039426">
    <property type="entry name" value="TonB-dep_rcpt-like"/>
</dbReference>
<evidence type="ECO:0000256" key="3">
    <source>
        <dbReference type="ARBA" id="ARBA00022452"/>
    </source>
</evidence>
<dbReference type="Pfam" id="PF07715">
    <property type="entry name" value="Plug"/>
    <property type="match status" value="1"/>
</dbReference>
<dbReference type="InterPro" id="IPR023997">
    <property type="entry name" value="TonB-dep_OMP_SusC/RagA_CS"/>
</dbReference>